<dbReference type="Proteomes" id="UP000887579">
    <property type="component" value="Unplaced"/>
</dbReference>
<protein>
    <submittedName>
        <fullName evidence="2">Receptor ligand binding region domain-containing protein</fullName>
    </submittedName>
</protein>
<proteinExistence type="predicted"/>
<name>A0AC34FYP8_9BILA</name>
<accession>A0AC34FYP8</accession>
<organism evidence="1 2">
    <name type="scientific">Panagrolaimus sp. ES5</name>
    <dbReference type="NCBI Taxonomy" id="591445"/>
    <lineage>
        <taxon>Eukaryota</taxon>
        <taxon>Metazoa</taxon>
        <taxon>Ecdysozoa</taxon>
        <taxon>Nematoda</taxon>
        <taxon>Chromadorea</taxon>
        <taxon>Rhabditida</taxon>
        <taxon>Tylenchina</taxon>
        <taxon>Panagrolaimomorpha</taxon>
        <taxon>Panagrolaimoidea</taxon>
        <taxon>Panagrolaimidae</taxon>
        <taxon>Panagrolaimus</taxon>
    </lineage>
</organism>
<evidence type="ECO:0000313" key="2">
    <source>
        <dbReference type="WBParaSite" id="ES5_v2.g22473.t1"/>
    </source>
</evidence>
<evidence type="ECO:0000313" key="1">
    <source>
        <dbReference type="Proteomes" id="UP000887579"/>
    </source>
</evidence>
<reference evidence="2" key="1">
    <citation type="submission" date="2022-11" db="UniProtKB">
        <authorList>
            <consortium name="WormBaseParasite"/>
        </authorList>
    </citation>
    <scope>IDENTIFICATION</scope>
</reference>
<dbReference type="WBParaSite" id="ES5_v2.g22473.t1">
    <property type="protein sequence ID" value="ES5_v2.g22473.t1"/>
    <property type="gene ID" value="ES5_v2.g22473"/>
</dbReference>
<sequence length="195" mass="22196">SMSEFRVLQMAPPIEHQIKAMIALLKRYNWSRFGVVTSKMAGSKQFLKAVQELVTSSDDRSFKMKLVHHEQIDEASLEPGHIEKRLQALRKSEARIILLYSTTQRVRKIFEVAEKLGLLSEKYLWIGTQSVKGSMTTAVPPIQHGMLTINFHTLSNAMFPPADDVLPLIIGLAPKVSYLNSYKRQLINISKNEFK</sequence>